<dbReference type="GO" id="GO:0003676">
    <property type="term" value="F:nucleic acid binding"/>
    <property type="evidence" value="ECO:0007669"/>
    <property type="project" value="InterPro"/>
</dbReference>
<feature type="compositionally biased region" description="Polar residues" evidence="1">
    <location>
        <begin position="127"/>
        <end position="143"/>
    </location>
</feature>
<accession>A0A6C0ID40</accession>
<dbReference type="SUPFAM" id="SSF50249">
    <property type="entry name" value="Nucleic acid-binding proteins"/>
    <property type="match status" value="1"/>
</dbReference>
<reference evidence="3" key="1">
    <citation type="journal article" date="2020" name="Nature">
        <title>Giant virus diversity and host interactions through global metagenomics.</title>
        <authorList>
            <person name="Schulz F."/>
            <person name="Roux S."/>
            <person name="Paez-Espino D."/>
            <person name="Jungbluth S."/>
            <person name="Walsh D.A."/>
            <person name="Denef V.J."/>
            <person name="McMahon K.D."/>
            <person name="Konstantinidis K.T."/>
            <person name="Eloe-Fadrosh E.A."/>
            <person name="Kyrpides N.C."/>
            <person name="Woyke T."/>
        </authorList>
    </citation>
    <scope>NUCLEOTIDE SEQUENCE</scope>
    <source>
        <strain evidence="3">GVMAG-M-3300023184-72</strain>
    </source>
</reference>
<evidence type="ECO:0000259" key="2">
    <source>
        <dbReference type="PROSITE" id="PS51857"/>
    </source>
</evidence>
<protein>
    <recommendedName>
        <fullName evidence="2">CSD domain-containing protein</fullName>
    </recommendedName>
</protein>
<dbReference type="InterPro" id="IPR050181">
    <property type="entry name" value="Cold_shock_domain"/>
</dbReference>
<feature type="domain" description="CSD" evidence="2">
    <location>
        <begin position="17"/>
        <end position="90"/>
    </location>
</feature>
<feature type="compositionally biased region" description="Basic and acidic residues" evidence="1">
    <location>
        <begin position="146"/>
        <end position="159"/>
    </location>
</feature>
<dbReference type="AlphaFoldDB" id="A0A6C0ID40"/>
<dbReference type="Gene3D" id="2.40.50.140">
    <property type="entry name" value="Nucleic acid-binding proteins"/>
    <property type="match status" value="1"/>
</dbReference>
<evidence type="ECO:0000256" key="1">
    <source>
        <dbReference type="SAM" id="MobiDB-lite"/>
    </source>
</evidence>
<dbReference type="InterPro" id="IPR011129">
    <property type="entry name" value="CSD"/>
</dbReference>
<proteinExistence type="predicted"/>
<name>A0A6C0ID40_9ZZZZ</name>
<dbReference type="CDD" id="cd04458">
    <property type="entry name" value="CSP_CDS"/>
    <property type="match status" value="1"/>
</dbReference>
<dbReference type="PROSITE" id="PS51857">
    <property type="entry name" value="CSD_2"/>
    <property type="match status" value="1"/>
</dbReference>
<dbReference type="PANTHER" id="PTHR11544">
    <property type="entry name" value="COLD SHOCK DOMAIN CONTAINING PROTEINS"/>
    <property type="match status" value="1"/>
</dbReference>
<evidence type="ECO:0000313" key="3">
    <source>
        <dbReference type="EMBL" id="QHT91001.1"/>
    </source>
</evidence>
<dbReference type="Pfam" id="PF00313">
    <property type="entry name" value="CSD"/>
    <property type="match status" value="1"/>
</dbReference>
<feature type="region of interest" description="Disordered" evidence="1">
    <location>
        <begin position="126"/>
        <end position="191"/>
    </location>
</feature>
<dbReference type="InterPro" id="IPR002059">
    <property type="entry name" value="CSP_DNA-bd"/>
</dbReference>
<dbReference type="SMART" id="SM00357">
    <property type="entry name" value="CSP"/>
    <property type="match status" value="1"/>
</dbReference>
<dbReference type="EMBL" id="MN740161">
    <property type="protein sequence ID" value="QHT91001.1"/>
    <property type="molecule type" value="Genomic_DNA"/>
</dbReference>
<dbReference type="InterPro" id="IPR012340">
    <property type="entry name" value="NA-bd_OB-fold"/>
</dbReference>
<organism evidence="3">
    <name type="scientific">viral metagenome</name>
    <dbReference type="NCBI Taxonomy" id="1070528"/>
    <lineage>
        <taxon>unclassified sequences</taxon>
        <taxon>metagenomes</taxon>
        <taxon>organismal metagenomes</taxon>
    </lineage>
</organism>
<sequence>MSSNEDVVTPVAASTERFIARVKWFNNKAGYGFVTVTDGPRSGSDIFVHHSAINVDNEQYKYLIQGEYVELSLSDTPSGNHEFQAASVSGIKGGKLMCETRREFKIARTVYKTNNTDESLVPAIETTKVQQPRSRAPPKQTNPARVRGEGPRDGEKKEWTMVIKGKNPTGAGPGRGRGRPPRSAPVSNPPN</sequence>